<evidence type="ECO:0000313" key="2">
    <source>
        <dbReference type="EMBL" id="GET42141.1"/>
    </source>
</evidence>
<proteinExistence type="predicted"/>
<dbReference type="Gene3D" id="3.40.50.1110">
    <property type="entry name" value="SGNH hydrolase"/>
    <property type="match status" value="1"/>
</dbReference>
<keyword evidence="1" id="KW-0378">Hydrolase</keyword>
<protein>
    <submittedName>
        <fullName evidence="2">GDSL family lipase</fullName>
    </submittedName>
</protein>
<dbReference type="InterPro" id="IPR036514">
    <property type="entry name" value="SGNH_hydro_sf"/>
</dbReference>
<reference evidence="2" key="1">
    <citation type="submission" date="2019-10" db="EMBL/GenBank/DDBJ databases">
        <title>Draft genome sequece of Microseira wollei NIES-4236.</title>
        <authorList>
            <person name="Yamaguchi H."/>
            <person name="Suzuki S."/>
            <person name="Kawachi M."/>
        </authorList>
    </citation>
    <scope>NUCLEOTIDE SEQUENCE</scope>
    <source>
        <strain evidence="2">NIES-4236</strain>
    </source>
</reference>
<dbReference type="PANTHER" id="PTHR45648">
    <property type="entry name" value="GDSL LIPASE/ACYLHYDROLASE FAMILY PROTEIN (AFU_ORTHOLOGUE AFUA_4G14700)"/>
    <property type="match status" value="1"/>
</dbReference>
<dbReference type="EMBL" id="BLAY01000150">
    <property type="protein sequence ID" value="GET42141.1"/>
    <property type="molecule type" value="Genomic_DNA"/>
</dbReference>
<sequence>MASIRRRVLATGFFVLSVLFPVKTFAATFSGIYVFGDSLSDPGNVYNVSKQINSVDPASPIVPPSPPYFNGRLSNGPNWVDYLSKDLGLNPSAFTSLSSGGNPAQGINFAFGGATTGTANTIDPRLFGLQKQVEEFTSLLAMTTKKADPNALYIVWAGANDYLPTTSHFQPYDKPDIPLANISAAVTTLAGVGAKNIMVVNLGNMGQIPLTLKTPLSQPLNALTGAHNAGLSQTLNLLGQNLGSGVNLIPLDVNTLGDQIRANPAQFGLTNVTDSCLPDIFAPTPCPNPDEYLFWDTFHLTTGPNRLVANLAFSALTSKPSETVPEPSSAVAIFAFGVLGTVSVLKHKRQKANLVTRSA</sequence>
<accession>A0AAV3XKN2</accession>
<evidence type="ECO:0000256" key="1">
    <source>
        <dbReference type="ARBA" id="ARBA00022801"/>
    </source>
</evidence>
<dbReference type="CDD" id="cd01846">
    <property type="entry name" value="fatty_acyltransferase_like"/>
    <property type="match status" value="1"/>
</dbReference>
<dbReference type="RefSeq" id="WP_226589238.1">
    <property type="nucleotide sequence ID" value="NZ_BLAY01000150.1"/>
</dbReference>
<organism evidence="2 3">
    <name type="scientific">Microseira wollei NIES-4236</name>
    <dbReference type="NCBI Taxonomy" id="2530354"/>
    <lineage>
        <taxon>Bacteria</taxon>
        <taxon>Bacillati</taxon>
        <taxon>Cyanobacteriota</taxon>
        <taxon>Cyanophyceae</taxon>
        <taxon>Oscillatoriophycideae</taxon>
        <taxon>Aerosakkonematales</taxon>
        <taxon>Aerosakkonemataceae</taxon>
        <taxon>Microseira</taxon>
    </lineage>
</organism>
<dbReference type="SUPFAM" id="SSF52266">
    <property type="entry name" value="SGNH hydrolase"/>
    <property type="match status" value="1"/>
</dbReference>
<gene>
    <name evidence="2" type="ORF">MiSe_69550</name>
</gene>
<dbReference type="GO" id="GO:0016788">
    <property type="term" value="F:hydrolase activity, acting on ester bonds"/>
    <property type="evidence" value="ECO:0007669"/>
    <property type="project" value="InterPro"/>
</dbReference>
<evidence type="ECO:0000313" key="3">
    <source>
        <dbReference type="Proteomes" id="UP001050975"/>
    </source>
</evidence>
<name>A0AAV3XKN2_9CYAN</name>
<dbReference type="AlphaFoldDB" id="A0AAV3XKN2"/>
<dbReference type="InterPro" id="IPR051058">
    <property type="entry name" value="GDSL_Est/Lipase"/>
</dbReference>
<keyword evidence="3" id="KW-1185">Reference proteome</keyword>
<dbReference type="Proteomes" id="UP001050975">
    <property type="component" value="Unassembled WGS sequence"/>
</dbReference>
<dbReference type="InterPro" id="IPR001087">
    <property type="entry name" value="GDSL"/>
</dbReference>
<dbReference type="Pfam" id="PF00657">
    <property type="entry name" value="Lipase_GDSL"/>
    <property type="match status" value="1"/>
</dbReference>
<dbReference type="PANTHER" id="PTHR45648:SF22">
    <property type="entry name" value="GDSL LIPASE_ACYLHYDROLASE FAMILY PROTEIN (AFU_ORTHOLOGUE AFUA_4G14700)"/>
    <property type="match status" value="1"/>
</dbReference>
<comment type="caution">
    <text evidence="2">The sequence shown here is derived from an EMBL/GenBank/DDBJ whole genome shotgun (WGS) entry which is preliminary data.</text>
</comment>